<reference evidence="1 3" key="1">
    <citation type="submission" date="2018-06" db="EMBL/GenBank/DDBJ databases">
        <title>Completed Genome Sequences of 32 Strains from Various Serotypes of Salmonella enterica.</title>
        <authorList>
            <person name="Nash J.H.E."/>
            <person name="Robertson J."/>
            <person name="Bessonov K."/>
        </authorList>
    </citation>
    <scope>NUCLEOTIDE SEQUENCE [LARGE SCALE GENOMIC DNA]</scope>
    <source>
        <strain evidence="1 3">SA20021456</strain>
    </source>
</reference>
<protein>
    <submittedName>
        <fullName evidence="2">Uncharacterized protein</fullName>
    </submittedName>
</protein>
<dbReference type="Proteomes" id="UP000885392">
    <property type="component" value="Unassembled WGS sequence"/>
</dbReference>
<sequence length="129" mass="14778">MDLTPHIAKPPLTKQRFFVITLTKPKRFFMGAFVGALFERNTNKTNNKQHVNRGYDSESGHHLSFFILPYEFLGVFKSISLNIDSFQKLLPYDLHQANINGCVIIIKAVIVSFNIKHTAKFQLSFHQGP</sequence>
<name>A0A344S5S2_SALER</name>
<accession>A0A344S5S2</accession>
<evidence type="ECO:0000313" key="3">
    <source>
        <dbReference type="Proteomes" id="UP000251994"/>
    </source>
</evidence>
<reference evidence="2" key="2">
    <citation type="submission" date="2018-10" db="EMBL/GenBank/DDBJ databases">
        <authorList>
            <consortium name="PulseNet: The National Subtyping Network for Foodborne Disease Surveillance"/>
            <person name="Tarr C.L."/>
            <person name="Trees E."/>
            <person name="Katz L.S."/>
            <person name="Carleton-Romer H.A."/>
            <person name="Stroika S."/>
            <person name="Kucerova Z."/>
            <person name="Roache K.F."/>
            <person name="Sabol A.L."/>
            <person name="Besser J."/>
            <person name="Gerner-Smidt P."/>
        </authorList>
    </citation>
    <scope>NUCLEOTIDE SEQUENCE [LARGE SCALE GENOMIC DNA]</scope>
    <source>
        <strain evidence="2">PNUSAS038541</strain>
    </source>
</reference>
<dbReference type="AlphaFoldDB" id="A0A344S5S2"/>
<dbReference type="Proteomes" id="UP000251994">
    <property type="component" value="Chromosome"/>
</dbReference>
<evidence type="ECO:0000313" key="2">
    <source>
        <dbReference type="EMBL" id="MLW02961.1"/>
    </source>
</evidence>
<organism evidence="2">
    <name type="scientific">Salmonella enterica</name>
    <name type="common">Salmonella choleraesuis</name>
    <dbReference type="NCBI Taxonomy" id="28901"/>
    <lineage>
        <taxon>Bacteria</taxon>
        <taxon>Pseudomonadati</taxon>
        <taxon>Pseudomonadota</taxon>
        <taxon>Gammaproteobacteria</taxon>
        <taxon>Enterobacterales</taxon>
        <taxon>Enterobacteriaceae</taxon>
        <taxon>Salmonella</taxon>
    </lineage>
</organism>
<dbReference type="EMBL" id="CP030219">
    <property type="protein sequence ID" value="AXD70211.1"/>
    <property type="molecule type" value="Genomic_DNA"/>
</dbReference>
<dbReference type="EMBL" id="RVIJ01000034">
    <property type="protein sequence ID" value="MLW02961.1"/>
    <property type="molecule type" value="Genomic_DNA"/>
</dbReference>
<gene>
    <name evidence="1" type="ORF">CHC34_04055</name>
    <name evidence="2" type="ORF">EAK82_22850</name>
</gene>
<evidence type="ECO:0000313" key="1">
    <source>
        <dbReference type="EMBL" id="AXD70211.1"/>
    </source>
</evidence>
<proteinExistence type="predicted"/>